<keyword evidence="1 7" id="KW-0963">Cytoplasm</keyword>
<evidence type="ECO:0000256" key="1">
    <source>
        <dbReference type="ARBA" id="ARBA00022490"/>
    </source>
</evidence>
<dbReference type="STRING" id="765915.A0A1Y2HMU8"/>
<evidence type="ECO:0000256" key="5">
    <source>
        <dbReference type="ARBA" id="ARBA00023167"/>
    </source>
</evidence>
<dbReference type="GO" id="GO:0005737">
    <property type="term" value="C:cytoplasm"/>
    <property type="evidence" value="ECO:0007669"/>
    <property type="project" value="UniProtKB-SubCell"/>
</dbReference>
<dbReference type="GO" id="GO:0019509">
    <property type="term" value="P:L-methionine salvage from methylthioadenosine"/>
    <property type="evidence" value="ECO:0007669"/>
    <property type="project" value="UniProtKB-UniRule"/>
</dbReference>
<protein>
    <recommendedName>
        <fullName evidence="7">Methylthioribulose-1-phosphate dehydratase</fullName>
        <shortName evidence="7">MTRu-1-P dehydratase</shortName>
        <ecNumber evidence="7">4.2.1.109</ecNumber>
    </recommendedName>
</protein>
<gene>
    <name evidence="7" type="primary">MDE1</name>
    <name evidence="10" type="ORF">BCR44DRAFT_1434898</name>
</gene>
<feature type="binding site" evidence="7">
    <location>
        <position position="347"/>
    </location>
    <ligand>
        <name>Zn(2+)</name>
        <dbReference type="ChEBI" id="CHEBI:29105"/>
    </ligand>
</feature>
<evidence type="ECO:0000256" key="8">
    <source>
        <dbReference type="SAM" id="MobiDB-lite"/>
    </source>
</evidence>
<comment type="cofactor">
    <cofactor evidence="7">
        <name>Zn(2+)</name>
        <dbReference type="ChEBI" id="CHEBI:29105"/>
    </cofactor>
    <text evidence="7">Binds 1 zinc ion per subunit.</text>
</comment>
<keyword evidence="3 7" id="KW-0479">Metal-binding</keyword>
<feature type="active site" description="Proton donor/acceptor" evidence="7">
    <location>
        <position position="291"/>
    </location>
</feature>
<dbReference type="InterPro" id="IPR036409">
    <property type="entry name" value="Aldolase_II/adducin_N_sf"/>
</dbReference>
<reference evidence="10 11" key="1">
    <citation type="submission" date="2016-07" db="EMBL/GenBank/DDBJ databases">
        <title>Pervasive Adenine N6-methylation of Active Genes in Fungi.</title>
        <authorList>
            <consortium name="DOE Joint Genome Institute"/>
            <person name="Mondo S.J."/>
            <person name="Dannebaum R.O."/>
            <person name="Kuo R.C."/>
            <person name="Labutti K."/>
            <person name="Haridas S."/>
            <person name="Kuo A."/>
            <person name="Salamov A."/>
            <person name="Ahrendt S.R."/>
            <person name="Lipzen A."/>
            <person name="Sullivan W."/>
            <person name="Andreopoulos W.B."/>
            <person name="Clum A."/>
            <person name="Lindquist E."/>
            <person name="Daum C."/>
            <person name="Ramamoorthy G.K."/>
            <person name="Gryganskyi A."/>
            <person name="Culley D."/>
            <person name="Magnuson J.K."/>
            <person name="James T.Y."/>
            <person name="O'Malley M.A."/>
            <person name="Stajich J.E."/>
            <person name="Spatafora J.W."/>
            <person name="Visel A."/>
            <person name="Grigoriev I.V."/>
        </authorList>
    </citation>
    <scope>NUCLEOTIDE SEQUENCE [LARGE SCALE GENOMIC DNA]</scope>
    <source>
        <strain evidence="10 11">PL171</strain>
    </source>
</reference>
<feature type="binding site" evidence="7">
    <location>
        <position position="267"/>
    </location>
    <ligand>
        <name>Zn(2+)</name>
        <dbReference type="ChEBI" id="CHEBI:29105"/>
    </ligand>
</feature>
<evidence type="ECO:0000259" key="9">
    <source>
        <dbReference type="SMART" id="SM01007"/>
    </source>
</evidence>
<dbReference type="GO" id="GO:0008270">
    <property type="term" value="F:zinc ion binding"/>
    <property type="evidence" value="ECO:0007669"/>
    <property type="project" value="UniProtKB-UniRule"/>
</dbReference>
<name>A0A1Y2HMU8_9FUNG</name>
<keyword evidence="6 7" id="KW-0456">Lyase</keyword>
<feature type="region of interest" description="Disordered" evidence="8">
    <location>
        <begin position="144"/>
        <end position="167"/>
    </location>
</feature>
<dbReference type="InterPro" id="IPR017714">
    <property type="entry name" value="MethylthioRu-1-P_deHdtase_MtnB"/>
</dbReference>
<dbReference type="SMART" id="SM01007">
    <property type="entry name" value="Aldolase_II"/>
    <property type="match status" value="1"/>
</dbReference>
<feature type="domain" description="Class II aldolase/adducin N-terminal" evidence="9">
    <location>
        <begin position="175"/>
        <end position="364"/>
    </location>
</feature>
<dbReference type="PANTHER" id="PTHR10640">
    <property type="entry name" value="METHYLTHIORIBULOSE-1-PHOSPHATE DEHYDRATASE"/>
    <property type="match status" value="1"/>
</dbReference>
<comment type="pathway">
    <text evidence="7">Amino-acid biosynthesis; L-methionine biosynthesis via salvage pathway; L-methionine from S-methyl-5-thio-alpha-D-ribose 1-phosphate: step 2/6.</text>
</comment>
<evidence type="ECO:0000256" key="6">
    <source>
        <dbReference type="ARBA" id="ARBA00023239"/>
    </source>
</evidence>
<feature type="region of interest" description="Disordered" evidence="8">
    <location>
        <begin position="35"/>
        <end position="103"/>
    </location>
</feature>
<comment type="function">
    <text evidence="7">Catalyzes the dehydration of methylthioribulose-1-phosphate (MTRu-1-P) into 2,3-diketo-5-methylthiopentyl-1-phosphate (DK-MTP-1-P).</text>
</comment>
<dbReference type="GO" id="GO:0046570">
    <property type="term" value="F:methylthioribulose 1-phosphate dehydratase activity"/>
    <property type="evidence" value="ECO:0007669"/>
    <property type="project" value="UniProtKB-UniRule"/>
</dbReference>
<feature type="compositionally biased region" description="Low complexity" evidence="8">
    <location>
        <begin position="47"/>
        <end position="62"/>
    </location>
</feature>
<comment type="similarity">
    <text evidence="7">Belongs to the aldolase class II family. MtnB subfamily.</text>
</comment>
<feature type="region of interest" description="Disordered" evidence="8">
    <location>
        <begin position="376"/>
        <end position="477"/>
    </location>
</feature>
<dbReference type="Proteomes" id="UP000193411">
    <property type="component" value="Unassembled WGS sequence"/>
</dbReference>
<dbReference type="EC" id="4.2.1.109" evidence="7"/>
<evidence type="ECO:0000256" key="3">
    <source>
        <dbReference type="ARBA" id="ARBA00022723"/>
    </source>
</evidence>
<feature type="binding site" evidence="7">
    <location>
        <position position="269"/>
    </location>
    <ligand>
        <name>Zn(2+)</name>
        <dbReference type="ChEBI" id="CHEBI:29105"/>
    </ligand>
</feature>
<dbReference type="HAMAP" id="MF_03116">
    <property type="entry name" value="Salvage_MtnB_euk"/>
    <property type="match status" value="1"/>
</dbReference>
<dbReference type="NCBIfam" id="TIGR03328">
    <property type="entry name" value="salvage_mtnB"/>
    <property type="match status" value="1"/>
</dbReference>
<keyword evidence="4 7" id="KW-0862">Zinc</keyword>
<evidence type="ECO:0000256" key="2">
    <source>
        <dbReference type="ARBA" id="ARBA00022605"/>
    </source>
</evidence>
<comment type="catalytic activity">
    <reaction evidence="7">
        <text>5-(methylsulfanyl)-D-ribulose 1-phosphate = 5-methylsulfanyl-2,3-dioxopentyl phosphate + H2O</text>
        <dbReference type="Rhea" id="RHEA:15549"/>
        <dbReference type="ChEBI" id="CHEBI:15377"/>
        <dbReference type="ChEBI" id="CHEBI:58548"/>
        <dbReference type="ChEBI" id="CHEBI:58828"/>
        <dbReference type="EC" id="4.2.1.109"/>
    </reaction>
</comment>
<keyword evidence="11" id="KW-1185">Reference proteome</keyword>
<feature type="compositionally biased region" description="Low complexity" evidence="8">
    <location>
        <begin position="389"/>
        <end position="458"/>
    </location>
</feature>
<comment type="subcellular location">
    <subcellularLocation>
        <location evidence="7">Cytoplasm</location>
    </subcellularLocation>
</comment>
<accession>A0A1Y2HMU8</accession>
<dbReference type="InterPro" id="IPR027514">
    <property type="entry name" value="Salvage_MtnB_euk"/>
</dbReference>
<keyword evidence="5 7" id="KW-0486">Methionine biosynthesis</keyword>
<evidence type="ECO:0000256" key="4">
    <source>
        <dbReference type="ARBA" id="ARBA00022833"/>
    </source>
</evidence>
<dbReference type="UniPathway" id="UPA00904">
    <property type="reaction ID" value="UER00875"/>
</dbReference>
<feature type="compositionally biased region" description="Basic residues" evidence="8">
    <location>
        <begin position="78"/>
        <end position="88"/>
    </location>
</feature>
<evidence type="ECO:0000256" key="7">
    <source>
        <dbReference type="HAMAP-Rule" id="MF_03116"/>
    </source>
</evidence>
<proteinExistence type="inferred from homology"/>
<evidence type="ECO:0000313" key="11">
    <source>
        <dbReference type="Proteomes" id="UP000193411"/>
    </source>
</evidence>
<dbReference type="PANTHER" id="PTHR10640:SF7">
    <property type="entry name" value="METHYLTHIORIBULOSE-1-PHOSPHATE DEHYDRATASE"/>
    <property type="match status" value="1"/>
</dbReference>
<dbReference type="SUPFAM" id="SSF53639">
    <property type="entry name" value="AraD/HMP-PK domain-like"/>
    <property type="match status" value="1"/>
</dbReference>
<dbReference type="Gene3D" id="3.40.225.10">
    <property type="entry name" value="Class II aldolase/adducin N-terminal domain"/>
    <property type="match status" value="1"/>
</dbReference>
<evidence type="ECO:0000313" key="10">
    <source>
        <dbReference type="EMBL" id="ORZ35003.1"/>
    </source>
</evidence>
<dbReference type="FunFam" id="3.40.225.10:FF:000003">
    <property type="entry name" value="Methylthioribulose-1-phosphate dehydratase"/>
    <property type="match status" value="1"/>
</dbReference>
<dbReference type="AlphaFoldDB" id="A0A1Y2HMU8"/>
<dbReference type="EMBL" id="MCFL01000024">
    <property type="protein sequence ID" value="ORZ35003.1"/>
    <property type="molecule type" value="Genomic_DNA"/>
</dbReference>
<comment type="caution">
    <text evidence="10">The sequence shown here is derived from an EMBL/GenBank/DDBJ whole genome shotgun (WGS) entry which is preliminary data.</text>
</comment>
<organism evidence="10 11">
    <name type="scientific">Catenaria anguillulae PL171</name>
    <dbReference type="NCBI Taxonomy" id="765915"/>
    <lineage>
        <taxon>Eukaryota</taxon>
        <taxon>Fungi</taxon>
        <taxon>Fungi incertae sedis</taxon>
        <taxon>Blastocladiomycota</taxon>
        <taxon>Blastocladiomycetes</taxon>
        <taxon>Blastocladiales</taxon>
        <taxon>Catenariaceae</taxon>
        <taxon>Catenaria</taxon>
    </lineage>
</organism>
<feature type="binding site" evidence="7">
    <location>
        <position position="249"/>
    </location>
    <ligand>
        <name>substrate</name>
    </ligand>
</feature>
<feature type="compositionally biased region" description="Polar residues" evidence="8">
    <location>
        <begin position="144"/>
        <end position="162"/>
    </location>
</feature>
<dbReference type="OrthoDB" id="191080at2759"/>
<dbReference type="InterPro" id="IPR001303">
    <property type="entry name" value="Aldolase_II/adducin_N"/>
</dbReference>
<sequence>MGRRKSKPSASAGTTVAATAIVNAVPEPVLTEVAQETVAATQETSIDAPASVSDSDAPAPVSTEQEASGEASSAPAQAKKKKPRKRRSNVNGSIQLEDGAAPAVAADSEAVFDAVAPTSSTDDAMDVDISPDATQSTARLASATITPPTSTDQSQPASQNDDTYCPQEHSHSAAHLIPELCKQFYTLGWVSGTGGGMSIRQGDQVYIAPSGVQKERLQPEDMFVLDRSTRKVLVHPTGARGASLKQSACTPLFYTAYTMRDAGACIHTHSQAAVMATLMFKGDRFEMTHQEMIKGIKKGSSGKSMRYYERLVVPIIENTPEEEDLQERMEQALRDFPETNAVLVRRHGVYCYDYLFELAVKMKLAGLDPAAVPEDEEYDNIGKKSDRVQAPASSPSSSSPSAAKQASAEPTQARTTRATAAAKKRSASAVAASEAPVKTNAKPAAAIAAADSAVQPPAKRAKGKGAENRPAMKQVKA</sequence>
<keyword evidence="2 7" id="KW-0028">Amino-acid biosynthesis</keyword>
<dbReference type="Pfam" id="PF00596">
    <property type="entry name" value="Aldolase_II"/>
    <property type="match status" value="1"/>
</dbReference>